<gene>
    <name evidence="1" type="ORF">CRENPOLYSF2_100026</name>
</gene>
<organism evidence="1 2">
    <name type="scientific">Crenothrix polyspora</name>
    <dbReference type="NCBI Taxonomy" id="360316"/>
    <lineage>
        <taxon>Bacteria</taxon>
        <taxon>Pseudomonadati</taxon>
        <taxon>Pseudomonadota</taxon>
        <taxon>Gammaproteobacteria</taxon>
        <taxon>Methylococcales</taxon>
        <taxon>Crenotrichaceae</taxon>
        <taxon>Crenothrix</taxon>
    </lineage>
</organism>
<reference evidence="2" key="1">
    <citation type="submission" date="2017-02" db="EMBL/GenBank/DDBJ databases">
        <authorList>
            <person name="Daims H."/>
        </authorList>
    </citation>
    <scope>NUCLEOTIDE SEQUENCE [LARGE SCALE GENOMIC DNA]</scope>
</reference>
<dbReference type="RefSeq" id="WP_087145442.1">
    <property type="nucleotide sequence ID" value="NZ_FUKJ01000002.1"/>
</dbReference>
<dbReference type="Proteomes" id="UP000195442">
    <property type="component" value="Unassembled WGS sequence"/>
</dbReference>
<keyword evidence="2" id="KW-1185">Reference proteome</keyword>
<evidence type="ECO:0000313" key="2">
    <source>
        <dbReference type="Proteomes" id="UP000195442"/>
    </source>
</evidence>
<evidence type="ECO:0000313" key="1">
    <source>
        <dbReference type="EMBL" id="SJM89019.1"/>
    </source>
</evidence>
<proteinExistence type="predicted"/>
<evidence type="ECO:0008006" key="3">
    <source>
        <dbReference type="Google" id="ProtNLM"/>
    </source>
</evidence>
<sequence length="90" mass="10345">MKKLDLEEQEILEAFESGTLTQVSNVESELKQHKEYATATFQKDSRINIRISSKDLRLLQKRALSEGLPYQTLISSVLHKYVEGRLVEHG</sequence>
<name>A0A1R4GZK0_9GAMM</name>
<dbReference type="AlphaFoldDB" id="A0A1R4GZK0"/>
<dbReference type="EMBL" id="FUKJ01000002">
    <property type="protein sequence ID" value="SJM89019.1"/>
    <property type="molecule type" value="Genomic_DNA"/>
</dbReference>
<dbReference type="OrthoDB" id="595481at2"/>
<accession>A0A1R4GZK0</accession>
<protein>
    <recommendedName>
        <fullName evidence="3">Antitoxin</fullName>
    </recommendedName>
</protein>